<accession>A0ABQ3XFJ8</accession>
<name>A0ABQ3XFJ8_9ACTN</name>
<sequence length="166" mass="18769">MRTPEEGDAWLDKDGNLLLTTNYPDSHAREFAGYCTTRPASGAIRYAELWIGAGRQVKPIAILSSAESGRLIDHEYVIACRASSRDRDGHRGGVLEHHFRSGIRHPEQQTSDIPEHQRSRRGKDPTDGLPRPGDPTFRSDAFPHHPDRIQNYEEKDRCGCQDGIRR</sequence>
<feature type="region of interest" description="Disordered" evidence="1">
    <location>
        <begin position="87"/>
        <end position="166"/>
    </location>
</feature>
<feature type="compositionally biased region" description="Basic and acidic residues" evidence="1">
    <location>
        <begin position="141"/>
        <end position="166"/>
    </location>
</feature>
<dbReference type="RefSeq" id="WP_203799882.1">
    <property type="nucleotide sequence ID" value="NZ_BAAAQE010000092.1"/>
</dbReference>
<evidence type="ECO:0000313" key="3">
    <source>
        <dbReference type="Proteomes" id="UP000612282"/>
    </source>
</evidence>
<feature type="compositionally biased region" description="Basic and acidic residues" evidence="1">
    <location>
        <begin position="87"/>
        <end position="126"/>
    </location>
</feature>
<organism evidence="2 3">
    <name type="scientific">Actinoplanes couchii</name>
    <dbReference type="NCBI Taxonomy" id="403638"/>
    <lineage>
        <taxon>Bacteria</taxon>
        <taxon>Bacillati</taxon>
        <taxon>Actinomycetota</taxon>
        <taxon>Actinomycetes</taxon>
        <taxon>Micromonosporales</taxon>
        <taxon>Micromonosporaceae</taxon>
        <taxon>Actinoplanes</taxon>
    </lineage>
</organism>
<gene>
    <name evidence="2" type="ORF">Aco03nite_056820</name>
</gene>
<evidence type="ECO:0000313" key="2">
    <source>
        <dbReference type="EMBL" id="GID57278.1"/>
    </source>
</evidence>
<reference evidence="2 3" key="1">
    <citation type="submission" date="2021-01" db="EMBL/GenBank/DDBJ databases">
        <title>Whole genome shotgun sequence of Actinoplanes couchii NBRC 106145.</title>
        <authorList>
            <person name="Komaki H."/>
            <person name="Tamura T."/>
        </authorList>
    </citation>
    <scope>NUCLEOTIDE SEQUENCE [LARGE SCALE GENOMIC DNA]</scope>
    <source>
        <strain evidence="2 3">NBRC 106145</strain>
    </source>
</reference>
<keyword evidence="3" id="KW-1185">Reference proteome</keyword>
<dbReference type="Proteomes" id="UP000612282">
    <property type="component" value="Unassembled WGS sequence"/>
</dbReference>
<proteinExistence type="predicted"/>
<evidence type="ECO:0000256" key="1">
    <source>
        <dbReference type="SAM" id="MobiDB-lite"/>
    </source>
</evidence>
<protein>
    <submittedName>
        <fullName evidence="2">Uncharacterized protein</fullName>
    </submittedName>
</protein>
<dbReference type="EMBL" id="BOMG01000071">
    <property type="protein sequence ID" value="GID57278.1"/>
    <property type="molecule type" value="Genomic_DNA"/>
</dbReference>
<comment type="caution">
    <text evidence="2">The sequence shown here is derived from an EMBL/GenBank/DDBJ whole genome shotgun (WGS) entry which is preliminary data.</text>
</comment>